<name>A0AA43QUJ9_9LECA</name>
<dbReference type="Proteomes" id="UP001161017">
    <property type="component" value="Unassembled WGS sequence"/>
</dbReference>
<gene>
    <name evidence="2" type="ORF">OHK93_004666</name>
</gene>
<reference evidence="2" key="1">
    <citation type="journal article" date="2023" name="Genome Biol. Evol.">
        <title>First Whole Genome Sequence and Flow Cytometry Genome Size Data for the Lichen-Forming Fungus Ramalina farinacea (Ascomycota).</title>
        <authorList>
            <person name="Llewellyn T."/>
            <person name="Mian S."/>
            <person name="Hill R."/>
            <person name="Leitch I.J."/>
            <person name="Gaya E."/>
        </authorList>
    </citation>
    <scope>NUCLEOTIDE SEQUENCE</scope>
    <source>
        <strain evidence="2">LIQ254RAFAR</strain>
    </source>
</reference>
<feature type="compositionally biased region" description="Acidic residues" evidence="1">
    <location>
        <begin position="1"/>
        <end position="14"/>
    </location>
</feature>
<evidence type="ECO:0000256" key="1">
    <source>
        <dbReference type="SAM" id="MobiDB-lite"/>
    </source>
</evidence>
<dbReference type="AlphaFoldDB" id="A0AA43QUJ9"/>
<proteinExistence type="predicted"/>
<organism evidence="2 3">
    <name type="scientific">Ramalina farinacea</name>
    <dbReference type="NCBI Taxonomy" id="258253"/>
    <lineage>
        <taxon>Eukaryota</taxon>
        <taxon>Fungi</taxon>
        <taxon>Dikarya</taxon>
        <taxon>Ascomycota</taxon>
        <taxon>Pezizomycotina</taxon>
        <taxon>Lecanoromycetes</taxon>
        <taxon>OSLEUM clade</taxon>
        <taxon>Lecanoromycetidae</taxon>
        <taxon>Lecanorales</taxon>
        <taxon>Lecanorineae</taxon>
        <taxon>Ramalinaceae</taxon>
        <taxon>Ramalina</taxon>
    </lineage>
</organism>
<evidence type="ECO:0000313" key="3">
    <source>
        <dbReference type="Proteomes" id="UP001161017"/>
    </source>
</evidence>
<dbReference type="EMBL" id="JAPUFD010000021">
    <property type="protein sequence ID" value="MDI1492883.1"/>
    <property type="molecule type" value="Genomic_DNA"/>
</dbReference>
<protein>
    <submittedName>
        <fullName evidence="2">Uncharacterized protein</fullName>
    </submittedName>
</protein>
<evidence type="ECO:0000313" key="2">
    <source>
        <dbReference type="EMBL" id="MDI1492883.1"/>
    </source>
</evidence>
<comment type="caution">
    <text evidence="2">The sequence shown here is derived from an EMBL/GenBank/DDBJ whole genome shotgun (WGS) entry which is preliminary data.</text>
</comment>
<sequence length="435" mass="50278">MSSNYDDIEREESSEPAYVPDDGFGPEGQFGLGRTWGGASVRPSMTFNDLMSQLSFPRRVWIFWLVINDIYDDTPVFEQLHSVQAAVNRTLSRYDGDDGESILWHLRDCSDKMFLRYFKAVMVDTGLPKNRVSSPYDAENEDDPPVFEDDFGDPYLCSPGNEGMGCRAWRRDKGNSNDTMQANPSCSDEDMAASKTLVHTVRKALPQEIYNHFERKYVDKFFAPGRRFYSTKAPVQRLTSKIFLDAWETFKPNVATDNTWVFDGEDVSVNVKHYRTLPDPDVRKVELVLSLRDPCYWCMCRVHETLTPVGEEPVLWGHDQLEWDVLKVMDRYRYLCGMVQRDILAAWKERFDTLAKLPLQYLLLDMREAYALDGRFIGLDAAYEFDDFASGVPKFFEVRAQTEEIAQEIRAAIATPNNERPPRFPIGRIEECLWE</sequence>
<accession>A0AA43QUJ9</accession>
<feature type="region of interest" description="Disordered" evidence="1">
    <location>
        <begin position="1"/>
        <end position="22"/>
    </location>
</feature>
<keyword evidence="3" id="KW-1185">Reference proteome</keyword>